<reference evidence="3" key="1">
    <citation type="submission" date="2019-08" db="EMBL/GenBank/DDBJ databases">
        <title>The genome of the North American firefly Photinus pyralis.</title>
        <authorList>
            <consortium name="Photinus pyralis genome working group"/>
            <person name="Fallon T.R."/>
            <person name="Sander Lower S.E."/>
            <person name="Weng J.-K."/>
        </authorList>
    </citation>
    <scope>NUCLEOTIDE SEQUENCE</scope>
    <source>
        <strain evidence="3">TRF0915ILg1</strain>
        <tissue evidence="3">Whole body</tissue>
    </source>
</reference>
<dbReference type="AlphaFoldDB" id="A0A8K0CCC1"/>
<comment type="caution">
    <text evidence="3">The sequence shown here is derived from an EMBL/GenBank/DDBJ whole genome shotgun (WGS) entry which is preliminary data.</text>
</comment>
<feature type="region of interest" description="Disordered" evidence="1">
    <location>
        <begin position="17"/>
        <end position="46"/>
    </location>
</feature>
<evidence type="ECO:0000313" key="4">
    <source>
        <dbReference type="Proteomes" id="UP000801492"/>
    </source>
</evidence>
<evidence type="ECO:0000259" key="2">
    <source>
        <dbReference type="Pfam" id="PF13843"/>
    </source>
</evidence>
<proteinExistence type="predicted"/>
<dbReference type="PANTHER" id="PTHR46599:SF3">
    <property type="entry name" value="PIGGYBAC TRANSPOSABLE ELEMENT-DERIVED PROTEIN 4"/>
    <property type="match status" value="1"/>
</dbReference>
<dbReference type="EMBL" id="VTPC01090857">
    <property type="protein sequence ID" value="KAF2881095.1"/>
    <property type="molecule type" value="Genomic_DNA"/>
</dbReference>
<name>A0A8K0CCC1_IGNLU</name>
<dbReference type="Pfam" id="PF13843">
    <property type="entry name" value="DDE_Tnp_1_7"/>
    <property type="match status" value="2"/>
</dbReference>
<sequence>MDKRERQLLQWLEEVSDCEQDVTGSDSEKEFVGETAEQSEHDSESEIEYDVSLPQINNENVFEDHHEVIELLVTCTNLYSENVQKKFQRERDANPTNVVEVKAFLGLLVMAGVLKASHLNFLDLWAHDGSGVDMFRLTMSYKRFLFLLRCLRFDNVLDRPDKQKTDNSAAELLIPEYKLTLLGTLNKRKPDIPLEFLPNQNRPQFSSLFGFHDQITLVSYVPKPKTAVVLLSTMHNDVAIDTSTNETQKPEITIHYNDTKEGVDCNDQLCATYNVGRRTKR</sequence>
<protein>
    <recommendedName>
        <fullName evidence="2">PiggyBac transposable element-derived protein domain-containing protein</fullName>
    </recommendedName>
</protein>
<evidence type="ECO:0000256" key="1">
    <source>
        <dbReference type="SAM" id="MobiDB-lite"/>
    </source>
</evidence>
<organism evidence="3 4">
    <name type="scientific">Ignelater luminosus</name>
    <name type="common">Cucubano</name>
    <name type="synonym">Pyrophorus luminosus</name>
    <dbReference type="NCBI Taxonomy" id="2038154"/>
    <lineage>
        <taxon>Eukaryota</taxon>
        <taxon>Metazoa</taxon>
        <taxon>Ecdysozoa</taxon>
        <taxon>Arthropoda</taxon>
        <taxon>Hexapoda</taxon>
        <taxon>Insecta</taxon>
        <taxon>Pterygota</taxon>
        <taxon>Neoptera</taxon>
        <taxon>Endopterygota</taxon>
        <taxon>Coleoptera</taxon>
        <taxon>Polyphaga</taxon>
        <taxon>Elateriformia</taxon>
        <taxon>Elateroidea</taxon>
        <taxon>Elateridae</taxon>
        <taxon>Agrypninae</taxon>
        <taxon>Pyrophorini</taxon>
        <taxon>Ignelater</taxon>
    </lineage>
</organism>
<dbReference type="Proteomes" id="UP000801492">
    <property type="component" value="Unassembled WGS sequence"/>
</dbReference>
<feature type="domain" description="PiggyBac transposable element-derived protein" evidence="2">
    <location>
        <begin position="66"/>
        <end position="164"/>
    </location>
</feature>
<feature type="compositionally biased region" description="Basic and acidic residues" evidence="1">
    <location>
        <begin position="26"/>
        <end position="44"/>
    </location>
</feature>
<gene>
    <name evidence="3" type="ORF">ILUMI_25077</name>
</gene>
<keyword evidence="4" id="KW-1185">Reference proteome</keyword>
<evidence type="ECO:0000313" key="3">
    <source>
        <dbReference type="EMBL" id="KAF2881095.1"/>
    </source>
</evidence>
<dbReference type="OrthoDB" id="7398560at2759"/>
<dbReference type="PANTHER" id="PTHR46599">
    <property type="entry name" value="PIGGYBAC TRANSPOSABLE ELEMENT-DERIVED PROTEIN 4"/>
    <property type="match status" value="1"/>
</dbReference>
<accession>A0A8K0CCC1</accession>
<feature type="domain" description="PiggyBac transposable element-derived protein" evidence="2">
    <location>
        <begin position="178"/>
        <end position="279"/>
    </location>
</feature>
<dbReference type="InterPro" id="IPR029526">
    <property type="entry name" value="PGBD"/>
</dbReference>